<dbReference type="InterPro" id="IPR010559">
    <property type="entry name" value="Sig_transdc_His_kin_internal"/>
</dbReference>
<comment type="caution">
    <text evidence="9">The sequence shown here is derived from an EMBL/GenBank/DDBJ whole genome shotgun (WGS) entry which is preliminary data.</text>
</comment>
<evidence type="ECO:0000313" key="10">
    <source>
        <dbReference type="Proteomes" id="UP000078454"/>
    </source>
</evidence>
<dbReference type="Pfam" id="PF00672">
    <property type="entry name" value="HAMP"/>
    <property type="match status" value="1"/>
</dbReference>
<dbReference type="SMART" id="SM00304">
    <property type="entry name" value="HAMP"/>
    <property type="match status" value="1"/>
</dbReference>
<dbReference type="OrthoDB" id="9809348at2"/>
<dbReference type="RefSeq" id="WP_068669096.1">
    <property type="nucleotide sequence ID" value="NZ_LYPB01000087.1"/>
</dbReference>
<dbReference type="PANTHER" id="PTHR34220:SF7">
    <property type="entry name" value="SENSOR HISTIDINE KINASE YPDA"/>
    <property type="match status" value="1"/>
</dbReference>
<feature type="transmembrane region" description="Helical" evidence="7">
    <location>
        <begin position="284"/>
        <end position="305"/>
    </location>
</feature>
<evidence type="ECO:0000259" key="8">
    <source>
        <dbReference type="PROSITE" id="PS50885"/>
    </source>
</evidence>
<dbReference type="SUPFAM" id="SSF55874">
    <property type="entry name" value="ATPase domain of HSP90 chaperone/DNA topoisomerase II/histidine kinase"/>
    <property type="match status" value="1"/>
</dbReference>
<keyword evidence="3" id="KW-0597">Phosphoprotein</keyword>
<keyword evidence="6 7" id="KW-0472">Membrane</keyword>
<keyword evidence="2" id="KW-1003">Cell membrane</keyword>
<organism evidence="9 10">
    <name type="scientific">Paenibacillus oryzisoli</name>
    <dbReference type="NCBI Taxonomy" id="1850517"/>
    <lineage>
        <taxon>Bacteria</taxon>
        <taxon>Bacillati</taxon>
        <taxon>Bacillota</taxon>
        <taxon>Bacilli</taxon>
        <taxon>Bacillales</taxon>
        <taxon>Paenibacillaceae</taxon>
        <taxon>Paenibacillus</taxon>
    </lineage>
</organism>
<dbReference type="InterPro" id="IPR036890">
    <property type="entry name" value="HATPase_C_sf"/>
</dbReference>
<dbReference type="InterPro" id="IPR050640">
    <property type="entry name" value="Bact_2-comp_sensor_kinase"/>
</dbReference>
<dbReference type="Proteomes" id="UP000078454">
    <property type="component" value="Unassembled WGS sequence"/>
</dbReference>
<dbReference type="CDD" id="cd06225">
    <property type="entry name" value="HAMP"/>
    <property type="match status" value="1"/>
</dbReference>
<dbReference type="GO" id="GO:0005886">
    <property type="term" value="C:plasma membrane"/>
    <property type="evidence" value="ECO:0007669"/>
    <property type="project" value="UniProtKB-SubCell"/>
</dbReference>
<feature type="domain" description="HAMP" evidence="8">
    <location>
        <begin position="308"/>
        <end position="356"/>
    </location>
</feature>
<gene>
    <name evidence="9" type="ORF">A8708_05275</name>
</gene>
<keyword evidence="7" id="KW-1133">Transmembrane helix</keyword>
<name>A0A198A1L7_9BACL</name>
<dbReference type="InterPro" id="IPR003660">
    <property type="entry name" value="HAMP_dom"/>
</dbReference>
<evidence type="ECO:0000313" key="9">
    <source>
        <dbReference type="EMBL" id="OAS14911.1"/>
    </source>
</evidence>
<accession>A0A198A1L7</accession>
<dbReference type="PANTHER" id="PTHR34220">
    <property type="entry name" value="SENSOR HISTIDINE KINASE YPDA"/>
    <property type="match status" value="1"/>
</dbReference>
<dbReference type="GO" id="GO:0000155">
    <property type="term" value="F:phosphorelay sensor kinase activity"/>
    <property type="evidence" value="ECO:0007669"/>
    <property type="project" value="InterPro"/>
</dbReference>
<dbReference type="SUPFAM" id="SSF158472">
    <property type="entry name" value="HAMP domain-like"/>
    <property type="match status" value="1"/>
</dbReference>
<dbReference type="Pfam" id="PF02518">
    <property type="entry name" value="HATPase_c"/>
    <property type="match status" value="1"/>
</dbReference>
<keyword evidence="7" id="KW-0812">Transmembrane</keyword>
<reference evidence="9 10" key="1">
    <citation type="submission" date="2016-05" db="EMBL/GenBank/DDBJ databases">
        <title>Paenibacillus sp. 1ZS3-15 nov., isolated from the rhizosphere soil.</title>
        <authorList>
            <person name="Zhang X.X."/>
            <person name="Zhang J."/>
        </authorList>
    </citation>
    <scope>NUCLEOTIDE SEQUENCE [LARGE SCALE GENOMIC DNA]</scope>
    <source>
        <strain evidence="9 10">1ZS3-15</strain>
    </source>
</reference>
<keyword evidence="4" id="KW-0808">Transferase</keyword>
<keyword evidence="5" id="KW-0418">Kinase</keyword>
<dbReference type="InterPro" id="IPR003594">
    <property type="entry name" value="HATPase_dom"/>
</dbReference>
<evidence type="ECO:0000256" key="7">
    <source>
        <dbReference type="SAM" id="Phobius"/>
    </source>
</evidence>
<dbReference type="Pfam" id="PF06580">
    <property type="entry name" value="His_kinase"/>
    <property type="match status" value="1"/>
</dbReference>
<evidence type="ECO:0000256" key="5">
    <source>
        <dbReference type="ARBA" id="ARBA00022777"/>
    </source>
</evidence>
<evidence type="ECO:0000256" key="2">
    <source>
        <dbReference type="ARBA" id="ARBA00022475"/>
    </source>
</evidence>
<dbReference type="Gene3D" id="3.30.565.10">
    <property type="entry name" value="Histidine kinase-like ATPase, C-terminal domain"/>
    <property type="match status" value="1"/>
</dbReference>
<comment type="subcellular location">
    <subcellularLocation>
        <location evidence="1">Cell membrane</location>
        <topology evidence="1">Multi-pass membrane protein</topology>
    </subcellularLocation>
</comment>
<dbReference type="Gene3D" id="6.10.340.10">
    <property type="match status" value="1"/>
</dbReference>
<dbReference type="EMBL" id="LYPB01000087">
    <property type="protein sequence ID" value="OAS14911.1"/>
    <property type="molecule type" value="Genomic_DNA"/>
</dbReference>
<dbReference type="AlphaFoldDB" id="A0A198A1L7"/>
<keyword evidence="10" id="KW-1185">Reference proteome</keyword>
<proteinExistence type="predicted"/>
<evidence type="ECO:0000256" key="4">
    <source>
        <dbReference type="ARBA" id="ARBA00022679"/>
    </source>
</evidence>
<evidence type="ECO:0000256" key="3">
    <source>
        <dbReference type="ARBA" id="ARBA00022553"/>
    </source>
</evidence>
<evidence type="ECO:0000256" key="6">
    <source>
        <dbReference type="ARBA" id="ARBA00023136"/>
    </source>
</evidence>
<protein>
    <submittedName>
        <fullName evidence="9">Sensor with HAMP domain protein</fullName>
    </submittedName>
</protein>
<evidence type="ECO:0000256" key="1">
    <source>
        <dbReference type="ARBA" id="ARBA00004651"/>
    </source>
</evidence>
<dbReference type="STRING" id="1850517.A8708_05275"/>
<dbReference type="PROSITE" id="PS50885">
    <property type="entry name" value="HAMP"/>
    <property type="match status" value="1"/>
</dbReference>
<sequence>MARRFFKSKYMPFTYKMMIPYLLIVLITDAAIGYASYTMLVKSRTEVTQTGIRAALEQTRNNAEYRMAEIQRISDLLFGNLPFQRALTKHSDRRSMYLTVLDEVVPLLQAPLELFGSPIKLTLYPVNPDIGESVGSSDTSPITRSDYFIQSFTVLQEASWFQHLQEEGADNLWFQTNLDQEQGNVSLFRKLVLFTDYKTVIGYIKITINLNSLLDNLAKYPEQGLGLRFYDVKTGHTLFEQLAGERGDKFLNLREAIAGTSFALEIRVPLDYLNKDAKRLQVTIGLICASSFLVMGMIGFIVATLSGRRMKRIVSFISVFQEGKFEQRISVNGNDEFELIARSFNRMATSIQQLIQDVYNQGVQKKQAELEALQAQINPHFLYNTLSTISSLSNLGKTREVTEMVKLLSRFYRLTLNEGQVLIPLHKELGQVEAYLDIQKVKYADAFQVYMEMDPEVKDVPIIKLLVQPFVENVFKHAWFGETIAIRITAKRVGEVLELKIIDNGIGMQPDTVDKLLRGGLRSNAYGLKNVNERIKLRYGAEYGVQIASIFGGGTTVQIILPFSMNTLPEVDITSYTLEHTGKGGDPS</sequence>